<keyword evidence="1 4" id="KW-0732">Signal</keyword>
<accession>A0A9D1T130</accession>
<evidence type="ECO:0000313" key="7">
    <source>
        <dbReference type="Proteomes" id="UP000886812"/>
    </source>
</evidence>
<proteinExistence type="predicted"/>
<keyword evidence="3" id="KW-1133">Transmembrane helix</keyword>
<sequence length="281" mass="30427">MKNIFRLCLIAALSLPCALFARRDEGLLIYMDFDDATEPTKNISGTDRVPGTLGTRPTAKIDDGKFVYSALFTNSNKDRSVDNYVINLGELDGYFQDSFSVAFWFMTNKKGSTNAVITGNKNWSKPNQPGWAVTQVSGKSLSLSVGGANVEIDFPRLTDGNWHHVALVVDRRAGTVSFYGDGKRLGAPRKIPAGTIGNGGETLVGGSGEGYYSAPGSKNHKALIDDYAIWRRPLTEKEITAMWKEGQGARVPEPAALPLIFGAAAGIAALALVRRRRKGVR</sequence>
<dbReference type="EMBL" id="DVOG01000088">
    <property type="protein sequence ID" value="HIV04195.1"/>
    <property type="molecule type" value="Genomic_DNA"/>
</dbReference>
<dbReference type="Proteomes" id="UP000886812">
    <property type="component" value="Unassembled WGS sequence"/>
</dbReference>
<dbReference type="InterPro" id="IPR013424">
    <property type="entry name" value="Ice-binding_C"/>
</dbReference>
<keyword evidence="3" id="KW-0812">Transmembrane</keyword>
<evidence type="ECO:0000313" key="6">
    <source>
        <dbReference type="EMBL" id="HIV04195.1"/>
    </source>
</evidence>
<protein>
    <submittedName>
        <fullName evidence="6">LamG domain-containing protein</fullName>
    </submittedName>
</protein>
<evidence type="ECO:0000259" key="5">
    <source>
        <dbReference type="SMART" id="SM00560"/>
    </source>
</evidence>
<dbReference type="Pfam" id="PF13385">
    <property type="entry name" value="Laminin_G_3"/>
    <property type="match status" value="1"/>
</dbReference>
<dbReference type="InterPro" id="IPR006558">
    <property type="entry name" value="LamG-like"/>
</dbReference>
<dbReference type="SUPFAM" id="SSF49899">
    <property type="entry name" value="Concanavalin A-like lectins/glucanases"/>
    <property type="match status" value="1"/>
</dbReference>
<dbReference type="InterPro" id="IPR013320">
    <property type="entry name" value="ConA-like_dom_sf"/>
</dbReference>
<gene>
    <name evidence="6" type="ORF">IAC75_03465</name>
</gene>
<dbReference type="NCBIfam" id="TIGR02595">
    <property type="entry name" value="PEP_CTERM"/>
    <property type="match status" value="1"/>
</dbReference>
<feature type="domain" description="LamG-like jellyroll fold" evidence="5">
    <location>
        <begin position="97"/>
        <end position="237"/>
    </location>
</feature>
<feature type="signal peptide" evidence="4">
    <location>
        <begin position="1"/>
        <end position="21"/>
    </location>
</feature>
<comment type="caution">
    <text evidence="6">The sequence shown here is derived from an EMBL/GenBank/DDBJ whole genome shotgun (WGS) entry which is preliminary data.</text>
</comment>
<evidence type="ECO:0000256" key="2">
    <source>
        <dbReference type="ARBA" id="ARBA00023157"/>
    </source>
</evidence>
<evidence type="ECO:0000256" key="3">
    <source>
        <dbReference type="SAM" id="Phobius"/>
    </source>
</evidence>
<evidence type="ECO:0000256" key="4">
    <source>
        <dbReference type="SAM" id="SignalP"/>
    </source>
</evidence>
<dbReference type="SMART" id="SM00560">
    <property type="entry name" value="LamGL"/>
    <property type="match status" value="1"/>
</dbReference>
<feature type="transmembrane region" description="Helical" evidence="3">
    <location>
        <begin position="255"/>
        <end position="273"/>
    </location>
</feature>
<reference evidence="6" key="2">
    <citation type="journal article" date="2021" name="PeerJ">
        <title>Extensive microbial diversity within the chicken gut microbiome revealed by metagenomics and culture.</title>
        <authorList>
            <person name="Gilroy R."/>
            <person name="Ravi A."/>
            <person name="Getino M."/>
            <person name="Pursley I."/>
            <person name="Horton D.L."/>
            <person name="Alikhan N.F."/>
            <person name="Baker D."/>
            <person name="Gharbi K."/>
            <person name="Hall N."/>
            <person name="Watson M."/>
            <person name="Adriaenssens E.M."/>
            <person name="Foster-Nyarko E."/>
            <person name="Jarju S."/>
            <person name="Secka A."/>
            <person name="Antonio M."/>
            <person name="Oren A."/>
            <person name="Chaudhuri R.R."/>
            <person name="La Ragione R."/>
            <person name="Hildebrand F."/>
            <person name="Pallen M.J."/>
        </authorList>
    </citation>
    <scope>NUCLEOTIDE SEQUENCE</scope>
    <source>
        <strain evidence="6">10669</strain>
    </source>
</reference>
<dbReference type="AlphaFoldDB" id="A0A9D1T130"/>
<reference evidence="6" key="1">
    <citation type="submission" date="2020-10" db="EMBL/GenBank/DDBJ databases">
        <authorList>
            <person name="Gilroy R."/>
        </authorList>
    </citation>
    <scope>NUCLEOTIDE SEQUENCE</scope>
    <source>
        <strain evidence="6">10669</strain>
    </source>
</reference>
<name>A0A9D1T130_9BACT</name>
<feature type="chain" id="PRO_5039037957" evidence="4">
    <location>
        <begin position="22"/>
        <end position="281"/>
    </location>
</feature>
<dbReference type="Gene3D" id="2.60.120.200">
    <property type="match status" value="1"/>
</dbReference>
<evidence type="ECO:0000256" key="1">
    <source>
        <dbReference type="ARBA" id="ARBA00022729"/>
    </source>
</evidence>
<keyword evidence="3" id="KW-0472">Membrane</keyword>
<organism evidence="6 7">
    <name type="scientific">Candidatus Spyradosoma merdigallinarum</name>
    <dbReference type="NCBI Taxonomy" id="2840950"/>
    <lineage>
        <taxon>Bacteria</taxon>
        <taxon>Pseudomonadati</taxon>
        <taxon>Verrucomicrobiota</taxon>
        <taxon>Opitutia</taxon>
        <taxon>Opitutia incertae sedis</taxon>
        <taxon>Candidatus Spyradosoma</taxon>
    </lineage>
</organism>
<keyword evidence="2" id="KW-1015">Disulfide bond</keyword>